<dbReference type="GO" id="GO:1990904">
    <property type="term" value="C:ribonucleoprotein complex"/>
    <property type="evidence" value="ECO:0007669"/>
    <property type="project" value="UniProtKB-UniRule"/>
</dbReference>
<dbReference type="AlphaFoldDB" id="A0AAD5R0R9"/>
<feature type="compositionally biased region" description="Basic residues" evidence="3">
    <location>
        <begin position="128"/>
        <end position="140"/>
    </location>
</feature>
<organism evidence="5 6">
    <name type="scientific">Parelaphostrongylus tenuis</name>
    <name type="common">Meningeal worm</name>
    <dbReference type="NCBI Taxonomy" id="148309"/>
    <lineage>
        <taxon>Eukaryota</taxon>
        <taxon>Metazoa</taxon>
        <taxon>Ecdysozoa</taxon>
        <taxon>Nematoda</taxon>
        <taxon>Chromadorea</taxon>
        <taxon>Rhabditida</taxon>
        <taxon>Rhabditina</taxon>
        <taxon>Rhabditomorpha</taxon>
        <taxon>Strongyloidea</taxon>
        <taxon>Metastrongylidae</taxon>
        <taxon>Parelaphostrongylus</taxon>
    </lineage>
</organism>
<dbReference type="InterPro" id="IPR012677">
    <property type="entry name" value="Nucleotide-bd_a/b_plait_sf"/>
</dbReference>
<sequence>MVKTAQKIAEHAEKLHAKANAHFVKGLILSVSGLPEDCTMAAIKEFFKKFGDVGYVVYENGQSKAEIRFAGEENGAQEAWNKAVAEGTDGKVIFQEKELIGKVLEGEEEEKYWSAFNASKQNKLDRAHSRRGGRGGRGRGCHGASRGQKRRAEGGDEPKNKKIIFEDNDGKTEESACENKEA</sequence>
<reference evidence="5" key="1">
    <citation type="submission" date="2021-06" db="EMBL/GenBank/DDBJ databases">
        <title>Parelaphostrongylus tenuis whole genome reference sequence.</title>
        <authorList>
            <person name="Garwood T.J."/>
            <person name="Larsen P.A."/>
            <person name="Fountain-Jones N.M."/>
            <person name="Garbe J.R."/>
            <person name="Macchietto M.G."/>
            <person name="Kania S.A."/>
            <person name="Gerhold R.W."/>
            <person name="Richards J.E."/>
            <person name="Wolf T.M."/>
        </authorList>
    </citation>
    <scope>NUCLEOTIDE SEQUENCE</scope>
    <source>
        <strain evidence="5">MNPRO001-30</strain>
        <tissue evidence="5">Meninges</tissue>
    </source>
</reference>
<dbReference type="Pfam" id="PF08777">
    <property type="entry name" value="RRM_3"/>
    <property type="match status" value="1"/>
</dbReference>
<comment type="caution">
    <text evidence="5">The sequence shown here is derived from an EMBL/GenBank/DDBJ whole genome shotgun (WGS) entry which is preliminary data.</text>
</comment>
<evidence type="ECO:0000313" key="6">
    <source>
        <dbReference type="Proteomes" id="UP001196413"/>
    </source>
</evidence>
<name>A0AAD5R0R9_PARTN</name>
<dbReference type="Gene3D" id="3.30.70.330">
    <property type="match status" value="1"/>
</dbReference>
<evidence type="ECO:0000256" key="2">
    <source>
        <dbReference type="PROSITE-ProRule" id="PRU01288"/>
    </source>
</evidence>
<evidence type="ECO:0000313" key="5">
    <source>
        <dbReference type="EMBL" id="KAJ1367344.1"/>
    </source>
</evidence>
<keyword evidence="6" id="KW-1185">Reference proteome</keyword>
<protein>
    <recommendedName>
        <fullName evidence="4">XRRM domain-containing protein</fullName>
    </recommendedName>
</protein>
<proteinExistence type="predicted"/>
<keyword evidence="1 2" id="KW-0694">RNA-binding</keyword>
<dbReference type="GO" id="GO:0003723">
    <property type="term" value="F:RNA binding"/>
    <property type="evidence" value="ECO:0007669"/>
    <property type="project" value="UniProtKB-KW"/>
</dbReference>
<evidence type="ECO:0000256" key="1">
    <source>
        <dbReference type="ARBA" id="ARBA00022884"/>
    </source>
</evidence>
<evidence type="ECO:0000259" key="4">
    <source>
        <dbReference type="PROSITE" id="PS51939"/>
    </source>
</evidence>
<evidence type="ECO:0000256" key="3">
    <source>
        <dbReference type="SAM" id="MobiDB-lite"/>
    </source>
</evidence>
<dbReference type="Proteomes" id="UP001196413">
    <property type="component" value="Unassembled WGS sequence"/>
</dbReference>
<accession>A0AAD5R0R9</accession>
<dbReference type="PROSITE" id="PS51939">
    <property type="entry name" value="XRRM"/>
    <property type="match status" value="1"/>
</dbReference>
<feature type="compositionally biased region" description="Basic and acidic residues" evidence="3">
    <location>
        <begin position="150"/>
        <end position="182"/>
    </location>
</feature>
<dbReference type="InterPro" id="IPR014886">
    <property type="entry name" value="La_xRRM"/>
</dbReference>
<dbReference type="SUPFAM" id="SSF54928">
    <property type="entry name" value="RNA-binding domain, RBD"/>
    <property type="match status" value="1"/>
</dbReference>
<gene>
    <name evidence="5" type="ORF">KIN20_028240</name>
</gene>
<dbReference type="InterPro" id="IPR035979">
    <property type="entry name" value="RBD_domain_sf"/>
</dbReference>
<dbReference type="EMBL" id="JAHQIW010005860">
    <property type="protein sequence ID" value="KAJ1367344.1"/>
    <property type="molecule type" value="Genomic_DNA"/>
</dbReference>
<feature type="domain" description="XRRM" evidence="4">
    <location>
        <begin position="22"/>
        <end position="145"/>
    </location>
</feature>
<feature type="region of interest" description="Disordered" evidence="3">
    <location>
        <begin position="123"/>
        <end position="182"/>
    </location>
</feature>